<evidence type="ECO:0000256" key="1">
    <source>
        <dbReference type="SAM" id="Coils"/>
    </source>
</evidence>
<keyword evidence="1" id="KW-0175">Coiled coil</keyword>
<feature type="compositionally biased region" description="Polar residues" evidence="2">
    <location>
        <begin position="1130"/>
        <end position="1144"/>
    </location>
</feature>
<dbReference type="InterPro" id="IPR007751">
    <property type="entry name" value="DUF676_lipase-like"/>
</dbReference>
<evidence type="ECO:0000256" key="2">
    <source>
        <dbReference type="SAM" id="MobiDB-lite"/>
    </source>
</evidence>
<proteinExistence type="predicted"/>
<feature type="compositionally biased region" description="Low complexity" evidence="2">
    <location>
        <begin position="1309"/>
        <end position="1318"/>
    </location>
</feature>
<dbReference type="Gene3D" id="3.40.50.1820">
    <property type="entry name" value="alpha/beta hydrolase"/>
    <property type="match status" value="1"/>
</dbReference>
<feature type="compositionally biased region" description="Basic residues" evidence="2">
    <location>
        <begin position="303"/>
        <end position="313"/>
    </location>
</feature>
<feature type="region of interest" description="Disordered" evidence="2">
    <location>
        <begin position="293"/>
        <end position="316"/>
    </location>
</feature>
<evidence type="ECO:0000313" key="4">
    <source>
        <dbReference type="EMBL" id="SCM20875.1"/>
    </source>
</evidence>
<feature type="compositionally biased region" description="Basic and acidic residues" evidence="2">
    <location>
        <begin position="1258"/>
        <end position="1270"/>
    </location>
</feature>
<feature type="coiled-coil region" evidence="1">
    <location>
        <begin position="452"/>
        <end position="479"/>
    </location>
</feature>
<feature type="region of interest" description="Disordered" evidence="2">
    <location>
        <begin position="1249"/>
        <end position="1285"/>
    </location>
</feature>
<feature type="compositionally biased region" description="Basic and acidic residues" evidence="2">
    <location>
        <begin position="293"/>
        <end position="302"/>
    </location>
</feature>
<feature type="region of interest" description="Disordered" evidence="2">
    <location>
        <begin position="217"/>
        <end position="245"/>
    </location>
</feature>
<protein>
    <submittedName>
        <fullName evidence="4">Serine esterase, putative</fullName>
    </submittedName>
</protein>
<feature type="domain" description="DUF676" evidence="3">
    <location>
        <begin position="591"/>
        <end position="768"/>
    </location>
</feature>
<feature type="region of interest" description="Disordered" evidence="2">
    <location>
        <begin position="1116"/>
        <end position="1148"/>
    </location>
</feature>
<sequence>MKEKYKNYRSESVFLRDRNVFEIHDTINDEHEAEKCAAFFNTNKNMFTNLFANYNVNTSVSDLLNREIKNDNRMLNLIKSKEYKNKKNTPNKNIEGNINSLKNDDPLVKKEWIKNFCWACTLNLLDELLEEDIYKEKKISYVYDIIRNESSYFDTSSFISVPYEFARFMLSQMESNELKNIKISNMIKEEKYLSKKYYKNRKNNNKININKCKACDNVSNSDSSSVSDSSSTDKSNNDITDDNLSKNYENYSHIREKLFNYHNSNKKKNIYNDYDLLYNKDISLEKNLNDLKKSSDKNLQNKERKRNKTHKTAKNKELYKKNKQEKGKHNILYKEMSISDDNSYEYRQIYKRNQNNKNVCEHKNCAKSILSHNRNAKSGMLKMGRKNLHKKKNIKCNSSTFFNTININQLNKKRHTNGMQYYLNDIEENNSYKYLQRDRRIIKRNKSICSILRTNDDKNNNTQNDKEDLEENKKTIDTDIFDSGNNFNNPIDQNIHSEEIPGYMIDKEKDDIKNIYNKSIYYKYINNLKYIKELYYIAETKKKKTFPLFLYNNIKLIDIVKQCSRCYCFFNKLACHCIECKKKYNMKFMKPHYFIFQHGLTASVWDFQNIINPLLRKYPPIYIYVTYSYQGHTFEGIDVGTERISAELKYLFRNINNDDINISMIGHSLGGVLNRYNLVNLYRNKILRNKKFINFITFASPHIGVHENTPFIRALSKYLGAHTVDDLNNKTNIMLKIGNVEGINMLKKFENIIFYGNTHSDWLVGIRTSLVLPYTLFSSELLSYIMNKAQNLPDVPINIFSIVHLYMREKKLLFFHFYQNVNNPNYLLNKRKTQSRFLYKMLYTILSSTKLLAFPQKKRMNIYIEDYESYENSDDKTGKNIEAIYSSSPCKEGIYGNKIAFSTKEKNNYKVSLNKDNMLFNDDLKLLSESMSTHSLPDSLKNDDNNKDSYNLENSVEFIQFNYNKKNDKNTNSSIGEDEKLSSIKSISLEDVFPYNNNGENNFINMKIPKINIDNSYPHSENEENYIKNSICENNINIFNNSEYMESGELTNEQAKEAELNSYKSIYKIATSNYMEESEKRELLSIDLNKYMDCRNTESENISYSNNINDKISSKKNEELHDNSEPKNSDIISGTIDDNNINSEPDNKKKEKMKNYKYFEKLFFQCLKERILYDIKTLDDNFKKESKLPKNKSEMGKMFLQNTINIIKKYNFLNYSKSNDYASISNINNNTLDMCDEIRSFKSGTNFEDNNISINEGQNDKMSSDDKTNFEKNNNSIDPISLSNSNHSEKYNYISEFFNTSSDDDYEGNENNSNTTSNKYISPNIVENNKVHKTELNDTGNNECLHRNTDCNNNSDSNENINNIIKKKTKKNNLLKGITKDDKIKYKKILRHIYSISNDELIEKFFKNPDLIYYEVAFYCLYELPIQRYCISMPPYPNAHVQIIAHPRICPEESTIINHLIERLIL</sequence>
<dbReference type="PANTHER" id="PTHR12482:SF62">
    <property type="entry name" value="LIPASE ROG1-RELATED"/>
    <property type="match status" value="1"/>
</dbReference>
<dbReference type="PANTHER" id="PTHR12482">
    <property type="entry name" value="LIPASE ROG1-RELATED-RELATED"/>
    <property type="match status" value="1"/>
</dbReference>
<feature type="compositionally biased region" description="Polar residues" evidence="2">
    <location>
        <begin position="1271"/>
        <end position="1285"/>
    </location>
</feature>
<evidence type="ECO:0000313" key="5">
    <source>
        <dbReference type="Proteomes" id="UP000507536"/>
    </source>
</evidence>
<dbReference type="EMBL" id="LT608189">
    <property type="protein sequence ID" value="SCM20875.1"/>
    <property type="molecule type" value="Genomic_DNA"/>
</dbReference>
<accession>A0A1C6YC39</accession>
<reference evidence="4 5" key="1">
    <citation type="submission" date="2016-08" db="EMBL/GenBank/DDBJ databases">
        <authorList>
            <consortium name="Pathogen Informatics"/>
        </authorList>
    </citation>
    <scope>NUCLEOTIDE SEQUENCE [LARGE SCALE GENOMIC DNA]</scope>
    <source>
        <strain evidence="4 5">DS</strain>
    </source>
</reference>
<dbReference type="Proteomes" id="UP000507536">
    <property type="component" value="Chromosome 9"/>
</dbReference>
<feature type="compositionally biased region" description="Low complexity" evidence="2">
    <location>
        <begin position="217"/>
        <end position="238"/>
    </location>
</feature>
<name>A0A1C6YC39_PLACE</name>
<feature type="compositionally biased region" description="Basic and acidic residues" evidence="2">
    <location>
        <begin position="1116"/>
        <end position="1128"/>
    </location>
</feature>
<organism evidence="4 5">
    <name type="scientific">Plasmodium chabaudi adami</name>
    <dbReference type="NCBI Taxonomy" id="5826"/>
    <lineage>
        <taxon>Eukaryota</taxon>
        <taxon>Sar</taxon>
        <taxon>Alveolata</taxon>
        <taxon>Apicomplexa</taxon>
        <taxon>Aconoidasida</taxon>
        <taxon>Haemosporida</taxon>
        <taxon>Plasmodiidae</taxon>
        <taxon>Plasmodium</taxon>
        <taxon>Plasmodium (Vinckeia)</taxon>
    </lineage>
</organism>
<dbReference type="InterPro" id="IPR044294">
    <property type="entry name" value="Lipase-like"/>
</dbReference>
<feature type="region of interest" description="Disordered" evidence="2">
    <location>
        <begin position="1302"/>
        <end position="1321"/>
    </location>
</feature>
<dbReference type="InterPro" id="IPR029058">
    <property type="entry name" value="AB_hydrolase_fold"/>
</dbReference>
<evidence type="ECO:0000259" key="3">
    <source>
        <dbReference type="Pfam" id="PF05057"/>
    </source>
</evidence>
<dbReference type="Pfam" id="PF05057">
    <property type="entry name" value="DUF676"/>
    <property type="match status" value="1"/>
</dbReference>
<dbReference type="SUPFAM" id="SSF53474">
    <property type="entry name" value="alpha/beta-Hydrolases"/>
    <property type="match status" value="1"/>
</dbReference>
<gene>
    <name evidence="4" type="ORF">PCHDS_000196100</name>
</gene>